<sequence length="468" mass="53677">MDALPPELLREIFHLALPILPRDLKDVPLESDIMWTWFRSSEDPLPALRQLSSVCTLWRDIINNFPSAWSKVFIRPPNKPPLEEILAKSRNAPLDLIITCNKDYPQDEATEDVKEQMKSLAKFLQPFRSRIRVLDQCCRHTPNCFLPHFLADGDPLISFPSLKSLMIGSILMAIPHEILNRQQYVDAPNLERLYLASCPQFEDILTPRSMSKIQHFLASPHTGYHPLVSNKALRLGSCSLLKLEYLGGEQSNFMGIEPGSVLRFPNMTEMHLTYIRMDVSNWDFLDRIDSPKLRVLVLEKTLEYDPPTDEIIPFLLGDMTPRLFSTVTSLSMKHFTIDRAGLKTIMKACPQLEYLILPYCQFTSFSDDDSVANDRLFGVNMIHVSVDYCDISANTLRALLVNILQHRARHTGNVPCKLALYLTLYLADRRLWGMTFGMTSWGMPEVLESSEFQDVLFTRHVMLTNVLF</sequence>
<proteinExistence type="predicted"/>
<keyword evidence="2" id="KW-1185">Reference proteome</keyword>
<dbReference type="AlphaFoldDB" id="A0A0C9V0E8"/>
<dbReference type="SUPFAM" id="SSF52047">
    <property type="entry name" value="RNI-like"/>
    <property type="match status" value="1"/>
</dbReference>
<protein>
    <recommendedName>
        <fullName evidence="3">F-box domain-containing protein</fullName>
    </recommendedName>
</protein>
<evidence type="ECO:0000313" key="1">
    <source>
        <dbReference type="EMBL" id="KIJ30875.1"/>
    </source>
</evidence>
<dbReference type="Proteomes" id="UP000054279">
    <property type="component" value="Unassembled WGS sequence"/>
</dbReference>
<reference evidence="1 2" key="1">
    <citation type="submission" date="2014-06" db="EMBL/GenBank/DDBJ databases">
        <title>Evolutionary Origins and Diversification of the Mycorrhizal Mutualists.</title>
        <authorList>
            <consortium name="DOE Joint Genome Institute"/>
            <consortium name="Mycorrhizal Genomics Consortium"/>
            <person name="Kohler A."/>
            <person name="Kuo A."/>
            <person name="Nagy L.G."/>
            <person name="Floudas D."/>
            <person name="Copeland A."/>
            <person name="Barry K.W."/>
            <person name="Cichocki N."/>
            <person name="Veneault-Fourrey C."/>
            <person name="LaButti K."/>
            <person name="Lindquist E.A."/>
            <person name="Lipzen A."/>
            <person name="Lundell T."/>
            <person name="Morin E."/>
            <person name="Murat C."/>
            <person name="Riley R."/>
            <person name="Ohm R."/>
            <person name="Sun H."/>
            <person name="Tunlid A."/>
            <person name="Henrissat B."/>
            <person name="Grigoriev I.V."/>
            <person name="Hibbett D.S."/>
            <person name="Martin F."/>
        </authorList>
    </citation>
    <scope>NUCLEOTIDE SEQUENCE [LARGE SCALE GENOMIC DNA]</scope>
    <source>
        <strain evidence="1 2">SS14</strain>
    </source>
</reference>
<feature type="non-terminal residue" evidence="1">
    <location>
        <position position="1"/>
    </location>
</feature>
<dbReference type="HOGENOM" id="CLU_607164_0_0_1"/>
<dbReference type="Gene3D" id="3.80.10.10">
    <property type="entry name" value="Ribonuclease Inhibitor"/>
    <property type="match status" value="1"/>
</dbReference>
<organism evidence="1 2">
    <name type="scientific">Sphaerobolus stellatus (strain SS14)</name>
    <dbReference type="NCBI Taxonomy" id="990650"/>
    <lineage>
        <taxon>Eukaryota</taxon>
        <taxon>Fungi</taxon>
        <taxon>Dikarya</taxon>
        <taxon>Basidiomycota</taxon>
        <taxon>Agaricomycotina</taxon>
        <taxon>Agaricomycetes</taxon>
        <taxon>Phallomycetidae</taxon>
        <taxon>Geastrales</taxon>
        <taxon>Sphaerobolaceae</taxon>
        <taxon>Sphaerobolus</taxon>
    </lineage>
</organism>
<dbReference type="Gene3D" id="1.20.1280.50">
    <property type="match status" value="1"/>
</dbReference>
<evidence type="ECO:0008006" key="3">
    <source>
        <dbReference type="Google" id="ProtNLM"/>
    </source>
</evidence>
<dbReference type="OrthoDB" id="2884925at2759"/>
<name>A0A0C9V0E8_SPHS4</name>
<dbReference type="InterPro" id="IPR032675">
    <property type="entry name" value="LRR_dom_sf"/>
</dbReference>
<gene>
    <name evidence="1" type="ORF">M422DRAFT_36412</name>
</gene>
<dbReference type="EMBL" id="KN837253">
    <property type="protein sequence ID" value="KIJ30875.1"/>
    <property type="molecule type" value="Genomic_DNA"/>
</dbReference>
<evidence type="ECO:0000313" key="2">
    <source>
        <dbReference type="Proteomes" id="UP000054279"/>
    </source>
</evidence>
<accession>A0A0C9V0E8</accession>